<dbReference type="GO" id="GO:0009231">
    <property type="term" value="P:riboflavin biosynthetic process"/>
    <property type="evidence" value="ECO:0007669"/>
    <property type="project" value="TreeGrafter"/>
</dbReference>
<sequence>MHLHLSTWQEVESYLLRSQGILIPTGSTEQHGPNGLIGTDAICPTAIASHAALQADLLVGPTLALGTAQFNLKFPGTISLRPSTLMRVVEDYVLSLASQGFQQFYFINGHGGNLATVRSAFQEIYTRYSLKVNESAVPRCRLRSWWQYPETNALRQSLYGEKEGAHATPSEVAMAQYAFPEHIKDVSLGTWHPVSLEYLRNHAEDDHFEASDHRRRHPDGRIGSDPSLANPEDGQRLLETAARELLEDYQAFLEEE</sequence>
<evidence type="ECO:0008006" key="7">
    <source>
        <dbReference type="Google" id="ProtNLM"/>
    </source>
</evidence>
<keyword evidence="2" id="KW-0479">Metal-binding</keyword>
<evidence type="ECO:0000256" key="3">
    <source>
        <dbReference type="ARBA" id="ARBA00022801"/>
    </source>
</evidence>
<dbReference type="SUPFAM" id="SSF102215">
    <property type="entry name" value="Creatininase"/>
    <property type="match status" value="1"/>
</dbReference>
<protein>
    <recommendedName>
        <fullName evidence="7">Creatininase</fullName>
    </recommendedName>
</protein>
<keyword evidence="4" id="KW-0862">Zinc</keyword>
<name>A0A381S1G8_9ZZZZ</name>
<evidence type="ECO:0000256" key="4">
    <source>
        <dbReference type="ARBA" id="ARBA00022833"/>
    </source>
</evidence>
<dbReference type="Gene3D" id="3.40.50.10310">
    <property type="entry name" value="Creatininase"/>
    <property type="match status" value="1"/>
</dbReference>
<organism evidence="6">
    <name type="scientific">marine metagenome</name>
    <dbReference type="NCBI Taxonomy" id="408172"/>
    <lineage>
        <taxon>unclassified sequences</taxon>
        <taxon>metagenomes</taxon>
        <taxon>ecological metagenomes</taxon>
    </lineage>
</organism>
<dbReference type="PANTHER" id="PTHR35005">
    <property type="entry name" value="3-DEHYDRO-SCYLLO-INOSOSE HYDROLASE"/>
    <property type="match status" value="1"/>
</dbReference>
<evidence type="ECO:0000313" key="6">
    <source>
        <dbReference type="EMBL" id="SUZ97966.1"/>
    </source>
</evidence>
<dbReference type="InterPro" id="IPR003785">
    <property type="entry name" value="Creatininase/forma_Hydrolase"/>
</dbReference>
<accession>A0A381S1G8</accession>
<dbReference type="GO" id="GO:0046872">
    <property type="term" value="F:metal ion binding"/>
    <property type="evidence" value="ECO:0007669"/>
    <property type="project" value="UniProtKB-KW"/>
</dbReference>
<dbReference type="EMBL" id="UINC01002558">
    <property type="protein sequence ID" value="SUZ97966.1"/>
    <property type="molecule type" value="Genomic_DNA"/>
</dbReference>
<proteinExistence type="predicted"/>
<evidence type="ECO:0000256" key="1">
    <source>
        <dbReference type="ARBA" id="ARBA00001947"/>
    </source>
</evidence>
<dbReference type="AlphaFoldDB" id="A0A381S1G8"/>
<feature type="region of interest" description="Disordered" evidence="5">
    <location>
        <begin position="207"/>
        <end position="234"/>
    </location>
</feature>
<evidence type="ECO:0000256" key="5">
    <source>
        <dbReference type="SAM" id="MobiDB-lite"/>
    </source>
</evidence>
<comment type="cofactor">
    <cofactor evidence="1">
        <name>Zn(2+)</name>
        <dbReference type="ChEBI" id="CHEBI:29105"/>
    </cofactor>
</comment>
<dbReference type="PANTHER" id="PTHR35005:SF1">
    <property type="entry name" value="2-AMINO-5-FORMYLAMINO-6-RIBOSYLAMINOPYRIMIDIN-4(3H)-ONE 5'-MONOPHOSPHATE DEFORMYLASE"/>
    <property type="match status" value="1"/>
</dbReference>
<gene>
    <name evidence="6" type="ORF">METZ01_LOCUS50820</name>
</gene>
<dbReference type="Pfam" id="PF02633">
    <property type="entry name" value="Creatininase"/>
    <property type="match status" value="1"/>
</dbReference>
<dbReference type="InterPro" id="IPR024087">
    <property type="entry name" value="Creatininase-like_sf"/>
</dbReference>
<keyword evidence="3" id="KW-0378">Hydrolase</keyword>
<dbReference type="GO" id="GO:0016811">
    <property type="term" value="F:hydrolase activity, acting on carbon-nitrogen (but not peptide) bonds, in linear amides"/>
    <property type="evidence" value="ECO:0007669"/>
    <property type="project" value="TreeGrafter"/>
</dbReference>
<reference evidence="6" key="1">
    <citation type="submission" date="2018-05" db="EMBL/GenBank/DDBJ databases">
        <authorList>
            <person name="Lanie J.A."/>
            <person name="Ng W.-L."/>
            <person name="Kazmierczak K.M."/>
            <person name="Andrzejewski T.M."/>
            <person name="Davidsen T.M."/>
            <person name="Wayne K.J."/>
            <person name="Tettelin H."/>
            <person name="Glass J.I."/>
            <person name="Rusch D."/>
            <person name="Podicherti R."/>
            <person name="Tsui H.-C.T."/>
            <person name="Winkler M.E."/>
        </authorList>
    </citation>
    <scope>NUCLEOTIDE SEQUENCE</scope>
</reference>
<evidence type="ECO:0000256" key="2">
    <source>
        <dbReference type="ARBA" id="ARBA00022723"/>
    </source>
</evidence>